<dbReference type="InterPro" id="IPR052279">
    <property type="entry name" value="EngB_GTPase"/>
</dbReference>
<evidence type="ECO:0000256" key="4">
    <source>
        <dbReference type="ARBA" id="ARBA00023134"/>
    </source>
</evidence>
<feature type="domain" description="EngB-type G" evidence="5">
    <location>
        <begin position="135"/>
        <end position="316"/>
    </location>
</feature>
<dbReference type="GO" id="GO:0046872">
    <property type="term" value="F:metal ion binding"/>
    <property type="evidence" value="ECO:0007669"/>
    <property type="project" value="UniProtKB-KW"/>
</dbReference>
<dbReference type="OrthoDB" id="391988at2759"/>
<dbReference type="PANTHER" id="PTHR46498">
    <property type="entry name" value="GTP-BINDING PROTEIN 8"/>
    <property type="match status" value="1"/>
</dbReference>
<evidence type="ECO:0000256" key="1">
    <source>
        <dbReference type="ARBA" id="ARBA00022723"/>
    </source>
</evidence>
<dbReference type="GO" id="GO:0005739">
    <property type="term" value="C:mitochondrion"/>
    <property type="evidence" value="ECO:0007669"/>
    <property type="project" value="TreeGrafter"/>
</dbReference>
<dbReference type="PANTHER" id="PTHR46498:SF1">
    <property type="entry name" value="GTP-BINDING PROTEIN 8"/>
    <property type="match status" value="1"/>
</dbReference>
<keyword evidence="3" id="KW-0460">Magnesium</keyword>
<keyword evidence="7" id="KW-1185">Reference proteome</keyword>
<dbReference type="EMBL" id="CABFOC020000003">
    <property type="protein sequence ID" value="CAH0043136.1"/>
    <property type="molecule type" value="Genomic_DNA"/>
</dbReference>
<keyword evidence="2" id="KW-0547">Nucleotide-binding</keyword>
<name>A0A9N9W474_9HYPO</name>
<reference evidence="6" key="1">
    <citation type="submission" date="2021-10" db="EMBL/GenBank/DDBJ databases">
        <authorList>
            <person name="Piombo E."/>
        </authorList>
    </citation>
    <scope>NUCLEOTIDE SEQUENCE</scope>
</reference>
<dbReference type="PROSITE" id="PS51706">
    <property type="entry name" value="G_ENGB"/>
    <property type="match status" value="1"/>
</dbReference>
<evidence type="ECO:0000313" key="7">
    <source>
        <dbReference type="Proteomes" id="UP000775872"/>
    </source>
</evidence>
<dbReference type="Pfam" id="PF01926">
    <property type="entry name" value="MMR_HSR1"/>
    <property type="match status" value="1"/>
</dbReference>
<organism evidence="6 7">
    <name type="scientific">Clonostachys solani</name>
    <dbReference type="NCBI Taxonomy" id="160281"/>
    <lineage>
        <taxon>Eukaryota</taxon>
        <taxon>Fungi</taxon>
        <taxon>Dikarya</taxon>
        <taxon>Ascomycota</taxon>
        <taxon>Pezizomycotina</taxon>
        <taxon>Sordariomycetes</taxon>
        <taxon>Hypocreomycetidae</taxon>
        <taxon>Hypocreales</taxon>
        <taxon>Bionectriaceae</taxon>
        <taxon>Clonostachys</taxon>
    </lineage>
</organism>
<comment type="caution">
    <text evidence="6">The sequence shown here is derived from an EMBL/GenBank/DDBJ whole genome shotgun (WGS) entry which is preliminary data.</text>
</comment>
<evidence type="ECO:0000256" key="3">
    <source>
        <dbReference type="ARBA" id="ARBA00022842"/>
    </source>
</evidence>
<dbReference type="InterPro" id="IPR030393">
    <property type="entry name" value="G_ENGB_dom"/>
</dbReference>
<proteinExistence type="predicted"/>
<dbReference type="GO" id="GO:0005525">
    <property type="term" value="F:GTP binding"/>
    <property type="evidence" value="ECO:0007669"/>
    <property type="project" value="UniProtKB-KW"/>
</dbReference>
<sequence length="375" mass="41377">MSGVLKCNGGFGLSRLCTKSRTCGYSPRKICWSQPSPASLHNSAGLKQLRRLLALRTRPYSTLVPKEILVPKAKPSEDKSVHRLSSICFKPDSQTPAPVTKEDRPSLNAADKFFHQRYAFLYSASELKNHPINVIIPEIVILGRSNVGKSTFINALLGRSDAARVSKKAGHTSTMNVFGIGSPEFINKDLLEKGMRPPRHGLRLLDTPGYGFRSHTDWGDTIIKYLNKRKSLRGAVLLYNRQGDAHESDRKVLKALAEANCKTLIVLTKADTLGPSWAEKLSQSVESIRPELRKLSARQENGWKEGTGWVPDVYAVSAGMRSSTKGLGTGGGIPGVRKAIMDMAGYNLQEKIEVKPENITYDGDIVSFDDIKWKS</sequence>
<dbReference type="Proteomes" id="UP000775872">
    <property type="component" value="Unassembled WGS sequence"/>
</dbReference>
<dbReference type="InterPro" id="IPR027417">
    <property type="entry name" value="P-loop_NTPase"/>
</dbReference>
<keyword evidence="4" id="KW-0342">GTP-binding</keyword>
<accession>A0A9N9W474</accession>
<gene>
    <name evidence="6" type="ORF">CSOL1703_00009152</name>
</gene>
<dbReference type="Gene3D" id="3.40.50.300">
    <property type="entry name" value="P-loop containing nucleotide triphosphate hydrolases"/>
    <property type="match status" value="1"/>
</dbReference>
<dbReference type="AlphaFoldDB" id="A0A9N9W474"/>
<dbReference type="SUPFAM" id="SSF52540">
    <property type="entry name" value="P-loop containing nucleoside triphosphate hydrolases"/>
    <property type="match status" value="1"/>
</dbReference>
<evidence type="ECO:0000259" key="5">
    <source>
        <dbReference type="PROSITE" id="PS51706"/>
    </source>
</evidence>
<protein>
    <recommendedName>
        <fullName evidence="5">EngB-type G domain-containing protein</fullName>
    </recommendedName>
</protein>
<evidence type="ECO:0000313" key="6">
    <source>
        <dbReference type="EMBL" id="CAH0043136.1"/>
    </source>
</evidence>
<evidence type="ECO:0000256" key="2">
    <source>
        <dbReference type="ARBA" id="ARBA00022741"/>
    </source>
</evidence>
<keyword evidence="1" id="KW-0479">Metal-binding</keyword>
<dbReference type="InterPro" id="IPR006073">
    <property type="entry name" value="GTP-bd"/>
</dbReference>